<keyword evidence="4 7" id="KW-0812">Transmembrane</keyword>
<evidence type="ECO:0000256" key="4">
    <source>
        <dbReference type="ARBA" id="ARBA00022692"/>
    </source>
</evidence>
<dbReference type="GO" id="GO:0042910">
    <property type="term" value="F:xenobiotic transmembrane transporter activity"/>
    <property type="evidence" value="ECO:0007669"/>
    <property type="project" value="InterPro"/>
</dbReference>
<organism evidence="8 9">
    <name type="scientific">Candidatus Flavonifractor merdipullorum</name>
    <dbReference type="NCBI Taxonomy" id="2838590"/>
    <lineage>
        <taxon>Bacteria</taxon>
        <taxon>Bacillati</taxon>
        <taxon>Bacillota</taxon>
        <taxon>Clostridia</taxon>
        <taxon>Eubacteriales</taxon>
        <taxon>Oscillospiraceae</taxon>
        <taxon>Flavonifractor</taxon>
    </lineage>
</organism>
<dbReference type="AlphaFoldDB" id="A0A9D1UN45"/>
<accession>A0A9D1UN45</accession>
<evidence type="ECO:0000313" key="8">
    <source>
        <dbReference type="EMBL" id="HIW93852.1"/>
    </source>
</evidence>
<protein>
    <submittedName>
        <fullName evidence="8">MATE family efflux transporter</fullName>
    </submittedName>
</protein>
<feature type="transmembrane region" description="Helical" evidence="7">
    <location>
        <begin position="18"/>
        <end position="39"/>
    </location>
</feature>
<feature type="transmembrane region" description="Helical" evidence="7">
    <location>
        <begin position="263"/>
        <end position="284"/>
    </location>
</feature>
<dbReference type="GO" id="GO:0005886">
    <property type="term" value="C:plasma membrane"/>
    <property type="evidence" value="ECO:0007669"/>
    <property type="project" value="UniProtKB-SubCell"/>
</dbReference>
<feature type="transmembrane region" description="Helical" evidence="7">
    <location>
        <begin position="420"/>
        <end position="440"/>
    </location>
</feature>
<reference evidence="8" key="2">
    <citation type="submission" date="2021-04" db="EMBL/GenBank/DDBJ databases">
        <authorList>
            <person name="Gilroy R."/>
        </authorList>
    </citation>
    <scope>NUCLEOTIDE SEQUENCE</scope>
    <source>
        <strain evidence="8">ChiGjej6B6-1540</strain>
    </source>
</reference>
<keyword evidence="6 7" id="KW-0472">Membrane</keyword>
<evidence type="ECO:0000256" key="7">
    <source>
        <dbReference type="SAM" id="Phobius"/>
    </source>
</evidence>
<feature type="transmembrane region" description="Helical" evidence="7">
    <location>
        <begin position="100"/>
        <end position="124"/>
    </location>
</feature>
<dbReference type="InterPro" id="IPR048279">
    <property type="entry name" value="MdtK-like"/>
</dbReference>
<evidence type="ECO:0000313" key="9">
    <source>
        <dbReference type="Proteomes" id="UP000824192"/>
    </source>
</evidence>
<proteinExistence type="predicted"/>
<evidence type="ECO:0000256" key="5">
    <source>
        <dbReference type="ARBA" id="ARBA00022989"/>
    </source>
</evidence>
<keyword evidence="3" id="KW-1003">Cell membrane</keyword>
<feature type="transmembrane region" description="Helical" evidence="7">
    <location>
        <begin position="290"/>
        <end position="309"/>
    </location>
</feature>
<feature type="transmembrane region" description="Helical" evidence="7">
    <location>
        <begin position="174"/>
        <end position="193"/>
    </location>
</feature>
<feature type="transmembrane region" description="Helical" evidence="7">
    <location>
        <begin position="321"/>
        <end position="343"/>
    </location>
</feature>
<evidence type="ECO:0000256" key="3">
    <source>
        <dbReference type="ARBA" id="ARBA00022475"/>
    </source>
</evidence>
<comment type="caution">
    <text evidence="8">The sequence shown here is derived from an EMBL/GenBank/DDBJ whole genome shotgun (WGS) entry which is preliminary data.</text>
</comment>
<dbReference type="PANTHER" id="PTHR43549">
    <property type="entry name" value="MULTIDRUG RESISTANCE PROTEIN YPNP-RELATED"/>
    <property type="match status" value="1"/>
</dbReference>
<dbReference type="Pfam" id="PF01554">
    <property type="entry name" value="MatE"/>
    <property type="match status" value="2"/>
</dbReference>
<evidence type="ECO:0000256" key="6">
    <source>
        <dbReference type="ARBA" id="ARBA00023136"/>
    </source>
</evidence>
<feature type="transmembrane region" description="Helical" evidence="7">
    <location>
        <begin position="391"/>
        <end position="414"/>
    </location>
</feature>
<dbReference type="InterPro" id="IPR002528">
    <property type="entry name" value="MATE_fam"/>
</dbReference>
<reference evidence="8" key="1">
    <citation type="journal article" date="2021" name="PeerJ">
        <title>Extensive microbial diversity within the chicken gut microbiome revealed by metagenomics and culture.</title>
        <authorList>
            <person name="Gilroy R."/>
            <person name="Ravi A."/>
            <person name="Getino M."/>
            <person name="Pursley I."/>
            <person name="Horton D.L."/>
            <person name="Alikhan N.F."/>
            <person name="Baker D."/>
            <person name="Gharbi K."/>
            <person name="Hall N."/>
            <person name="Watson M."/>
            <person name="Adriaenssens E.M."/>
            <person name="Foster-Nyarko E."/>
            <person name="Jarju S."/>
            <person name="Secka A."/>
            <person name="Antonio M."/>
            <person name="Oren A."/>
            <person name="Chaudhuri R.R."/>
            <person name="La Ragione R."/>
            <person name="Hildebrand F."/>
            <person name="Pallen M.J."/>
        </authorList>
    </citation>
    <scope>NUCLEOTIDE SEQUENCE</scope>
    <source>
        <strain evidence="8">ChiGjej6B6-1540</strain>
    </source>
</reference>
<feature type="transmembrane region" description="Helical" evidence="7">
    <location>
        <begin position="363"/>
        <end position="384"/>
    </location>
</feature>
<name>A0A9D1UN45_9FIRM</name>
<dbReference type="PIRSF" id="PIRSF006603">
    <property type="entry name" value="DinF"/>
    <property type="match status" value="1"/>
</dbReference>
<dbReference type="CDD" id="cd13144">
    <property type="entry name" value="MATE_like_4"/>
    <property type="match status" value="1"/>
</dbReference>
<dbReference type="EMBL" id="DXGA01000104">
    <property type="protein sequence ID" value="HIW93852.1"/>
    <property type="molecule type" value="Genomic_DNA"/>
</dbReference>
<keyword evidence="2" id="KW-0813">Transport</keyword>
<evidence type="ECO:0000256" key="1">
    <source>
        <dbReference type="ARBA" id="ARBA00004651"/>
    </source>
</evidence>
<dbReference type="PANTHER" id="PTHR43549:SF3">
    <property type="entry name" value="MULTIDRUG RESISTANCE PROTEIN YPNP-RELATED"/>
    <property type="match status" value="1"/>
</dbReference>
<feature type="transmembrane region" description="Helical" evidence="7">
    <location>
        <begin position="59"/>
        <end position="80"/>
    </location>
</feature>
<dbReference type="InterPro" id="IPR052031">
    <property type="entry name" value="Membrane_Transporter-Flippase"/>
</dbReference>
<dbReference type="Proteomes" id="UP000824192">
    <property type="component" value="Unassembled WGS sequence"/>
</dbReference>
<dbReference type="NCBIfam" id="TIGR00797">
    <property type="entry name" value="matE"/>
    <property type="match status" value="1"/>
</dbReference>
<keyword evidence="5 7" id="KW-1133">Transmembrane helix</keyword>
<dbReference type="GO" id="GO:0015297">
    <property type="term" value="F:antiporter activity"/>
    <property type="evidence" value="ECO:0007669"/>
    <property type="project" value="InterPro"/>
</dbReference>
<comment type="subcellular location">
    <subcellularLocation>
        <location evidence="1">Cell membrane</location>
        <topology evidence="1">Multi-pass membrane protein</topology>
    </subcellularLocation>
</comment>
<sequence length="457" mass="49754">MSQAIPENKMGTMPVGRLVLSMSLPIMVSMLIQALYNVVDSIFVAQISEDALTAVSLAFPYQNLMIAVAVGTAVGVNALLSRSLGEKNFDVANRTAENALFLTALSYLVFLVLGFTVSRVYFTFQTDSSVIIESGTIYLTICSTLSFGIFLEITMERLLQATGRTIQTMFTQGLGAIINIILDPVLIFGIGPFPEMGVAGAAAATVIGQIMSSILAVYLNARMNHDIQPSLRHFRPDGHIIRQIYAVGVPSIIMNSISSVMTFGMNQILIAFSSTATAVLGIYIKVQSFVFMPVFGLNNGMVPIVAYNYGARKTKRLKDTVRICIVFAMAIMVVGLIVIQLFSAPILRLFKASDYMLEIGVPALRIISLSFLMAGFSVIASSTFQALGNGFLSMVVSIIRQLVVLLPAAWLLSLSGRLELVWWSFPIAEVVALFLCIFFLRHIFHTVVDPLDSPAQN</sequence>
<gene>
    <name evidence="8" type="ORF">H9868_04845</name>
</gene>
<evidence type="ECO:0000256" key="2">
    <source>
        <dbReference type="ARBA" id="ARBA00022448"/>
    </source>
</evidence>
<feature type="transmembrane region" description="Helical" evidence="7">
    <location>
        <begin position="199"/>
        <end position="219"/>
    </location>
</feature>
<feature type="transmembrane region" description="Helical" evidence="7">
    <location>
        <begin position="136"/>
        <end position="153"/>
    </location>
</feature>